<protein>
    <submittedName>
        <fullName evidence="1">Uncharacterized protein</fullName>
    </submittedName>
</protein>
<comment type="caution">
    <text evidence="1">The sequence shown here is derived from an EMBL/GenBank/DDBJ whole genome shotgun (WGS) entry which is preliminary data.</text>
</comment>
<sequence>MAVIMSEILGAGSQLTFAVVAGKQRPAADRKPGEKVVAGK</sequence>
<evidence type="ECO:0000313" key="1">
    <source>
        <dbReference type="EMBL" id="MPM54811.1"/>
    </source>
</evidence>
<proteinExistence type="predicted"/>
<organism evidence="1">
    <name type="scientific">bioreactor metagenome</name>
    <dbReference type="NCBI Taxonomy" id="1076179"/>
    <lineage>
        <taxon>unclassified sequences</taxon>
        <taxon>metagenomes</taxon>
        <taxon>ecological metagenomes</taxon>
    </lineage>
</organism>
<gene>
    <name evidence="1" type="ORF">SDC9_101593</name>
</gene>
<accession>A0A645AR62</accession>
<reference evidence="1" key="1">
    <citation type="submission" date="2019-08" db="EMBL/GenBank/DDBJ databases">
        <authorList>
            <person name="Kucharzyk K."/>
            <person name="Murdoch R.W."/>
            <person name="Higgins S."/>
            <person name="Loffler F."/>
        </authorList>
    </citation>
    <scope>NUCLEOTIDE SEQUENCE</scope>
</reference>
<name>A0A645AR62_9ZZZZ</name>
<dbReference type="AlphaFoldDB" id="A0A645AR62"/>
<dbReference type="EMBL" id="VSSQ01014975">
    <property type="protein sequence ID" value="MPM54811.1"/>
    <property type="molecule type" value="Genomic_DNA"/>
</dbReference>